<evidence type="ECO:0000259" key="9">
    <source>
        <dbReference type="PROSITE" id="PS50003"/>
    </source>
</evidence>
<gene>
    <name evidence="11" type="ORF">MYCIT1_LOCUS13743</name>
</gene>
<dbReference type="GO" id="GO:0035556">
    <property type="term" value="P:intracellular signal transduction"/>
    <property type="evidence" value="ECO:0007669"/>
    <property type="project" value="InterPro"/>
</dbReference>
<feature type="region of interest" description="Disordered" evidence="8">
    <location>
        <begin position="1"/>
        <end position="90"/>
    </location>
</feature>
<name>A0AAD2JZM6_9AGAR</name>
<dbReference type="InterPro" id="IPR025202">
    <property type="entry name" value="PLD-like_dom"/>
</dbReference>
<feature type="region of interest" description="Disordered" evidence="8">
    <location>
        <begin position="1414"/>
        <end position="1462"/>
    </location>
</feature>
<feature type="compositionally biased region" description="Low complexity" evidence="8">
    <location>
        <begin position="521"/>
        <end position="535"/>
    </location>
</feature>
<evidence type="ECO:0000313" key="11">
    <source>
        <dbReference type="EMBL" id="CAK5269771.1"/>
    </source>
</evidence>
<dbReference type="InterPro" id="IPR001849">
    <property type="entry name" value="PH_domain"/>
</dbReference>
<dbReference type="PIRSF" id="PIRSF009376">
    <property type="entry name" value="Phospholipase_D_euk"/>
    <property type="match status" value="1"/>
</dbReference>
<evidence type="ECO:0000256" key="7">
    <source>
        <dbReference type="PIRNR" id="PIRNR009376"/>
    </source>
</evidence>
<reference evidence="11" key="1">
    <citation type="submission" date="2023-11" db="EMBL/GenBank/DDBJ databases">
        <authorList>
            <person name="De Vega J J."/>
            <person name="De Vega J J."/>
        </authorList>
    </citation>
    <scope>NUCLEOTIDE SEQUENCE</scope>
</reference>
<feature type="compositionally biased region" description="Basic and acidic residues" evidence="8">
    <location>
        <begin position="1444"/>
        <end position="1453"/>
    </location>
</feature>
<dbReference type="PROSITE" id="PS50035">
    <property type="entry name" value="PLD"/>
    <property type="match status" value="2"/>
</dbReference>
<organism evidence="11 12">
    <name type="scientific">Mycena citricolor</name>
    <dbReference type="NCBI Taxonomy" id="2018698"/>
    <lineage>
        <taxon>Eukaryota</taxon>
        <taxon>Fungi</taxon>
        <taxon>Dikarya</taxon>
        <taxon>Basidiomycota</taxon>
        <taxon>Agaricomycotina</taxon>
        <taxon>Agaricomycetes</taxon>
        <taxon>Agaricomycetidae</taxon>
        <taxon>Agaricales</taxon>
        <taxon>Marasmiineae</taxon>
        <taxon>Mycenaceae</taxon>
        <taxon>Mycena</taxon>
    </lineage>
</organism>
<feature type="compositionally biased region" description="Low complexity" evidence="8">
    <location>
        <begin position="19"/>
        <end position="28"/>
    </location>
</feature>
<sequence length="1511" mass="170988">MADALIAAVETVAAKKPPQHSSSTSVPSSPRPRVPDRHSSMNTPSDRTGPPRSISFSVSPLAGNGSIMYSGNEEDDAREDGILPSSFSRANGFRTPLEMLEMPDWERKGKKRESRAMDDSWNPLRWLFHDSSQDDRSAIATTGAANEAEDEAQATDKDKGAAPGAEPGETRSRVYRSSTSPEIRMKTAPKWARLRSLMPHIASQAHKNESQPPSSVTPATVNITDELITGGLSTLMLRMWFERDEKDDRRIPVLFHRLRIRVSDSLNPLDGNKAVFRIECEYANGAVRWVVYRQLRDLISLHTHYAFSNAYNRNVDDLPEFPKTSLPYFKFLKKEGKDIGAKDFARIQRDNLETYLINLIAAVMFHPAANRLASFLEISALFVNLANSGGLQLKAGYLQIESTKTGGGFGRKSATWRERKEPKWCSVRDSYIVAVQEPGELTVWDVFLLDADFEIERPRRYYRQGLKFLHPNESESEDEAPDGMLPDERIKPSVMGSIRRSISRIARPSRRDQNGNEENHSSPSSGSSAASDMSAEPVAMQDPSTHVDPMQDDQSDVERDWHPDELEKRKRKQPTAGVSKHTFFIVNSQQRLKLFARNQRQMKQWITALEKVKSSPYCQPNRFDSFSPIRLNVAAQWLVDGRDYFWNLSRALLLARESIYIHDWWLSPELQLRRPNKDRYRLDRLLERKAKEGVKIYVILYQEVSSRTTPTDSNYAKQRLTSLHPNILVQRSPSHFQTGTFYWAHHEKMCVIDQTIAFMGGFDLCFGRNPRVVDFHTLNKPEEDMYDRSKVPRMPWHDVGLQVVGQPARDLCRHFVQRWNYLLRNKNHTRIMPFLLPPPEFKVGELTAMQLTGTCEMQICRSAGPWSLGTKKTEHSIQNAYLKGQLAVAETLGPMMITSTAIQLSEHFVYIENQFFITSTVVNDQKIENRIGDAIVQRIIRAHHDGMPWRCCIVIPLLPGFTFPVDHGDASAIRIILECQNRTIARGPNSIFARLRKEGIDPDEYISIFSLRSWGKLPGDILTTEQLYIHGKVCVVDDRLVIIGSANINERSQRGDRDSELAAVIRDTDMIDGTMAGKPFQVGRFAHSLRVRLMREHLGVDVDSLDEEHLMAREPSQPEHEQEKWIPETEDDGYVKESRAEPGLHGILGTVNGIIKQGIHGSAEASSHTTSKLLKKIGLVDRSTAQNAGDDALIEERMMFDREGNKEPGFASAIVPTLEEKMVLEHRPAEEHADGTPIEERVAEGVQENDSGNAQVDDGESKPEQPRTEDGDLFGAPADASQDPKTDDQPPHARSNVDDATDEERTAPHARSLIRRHLAAKLGSKTWALPVPRPKVDKDAFEDPICDQFWKEVWVSSAAHNVRALTEIYRKVFHAIPDDLITTWKQYKEFIVHHERLNKPPRDAMTPEAVAVVPSETAEEGAAAASSDGRDKPNEEDETTSEGHASDKKKEKTSQAGPEPFERWERDEMEKLLGQLNGHLVLYPNRFLEGEDVANNFLFNSDRLLPLPIYD</sequence>
<proteinExistence type="inferred from homology"/>
<comment type="similarity">
    <text evidence="2 7">Belongs to the phospholipase D family.</text>
</comment>
<dbReference type="GO" id="GO:0035091">
    <property type="term" value="F:phosphatidylinositol binding"/>
    <property type="evidence" value="ECO:0007669"/>
    <property type="project" value="InterPro"/>
</dbReference>
<feature type="compositionally biased region" description="Basic and acidic residues" evidence="8">
    <location>
        <begin position="1282"/>
        <end position="1307"/>
    </location>
</feature>
<feature type="region of interest" description="Disordered" evidence="8">
    <location>
        <begin position="472"/>
        <end position="575"/>
    </location>
</feature>
<keyword evidence="4 7" id="KW-0378">Hydrolase</keyword>
<evidence type="ECO:0000256" key="5">
    <source>
        <dbReference type="ARBA" id="ARBA00022963"/>
    </source>
</evidence>
<feature type="region of interest" description="Disordered" evidence="8">
    <location>
        <begin position="133"/>
        <end position="182"/>
    </location>
</feature>
<feature type="domain" description="PH" evidence="9">
    <location>
        <begin position="580"/>
        <end position="614"/>
    </location>
</feature>
<comment type="caution">
    <text evidence="11">The sequence shown here is derived from an EMBL/GenBank/DDBJ whole genome shotgun (WGS) entry which is preliminary data.</text>
</comment>
<keyword evidence="5 7" id="KW-0442">Lipid degradation</keyword>
<dbReference type="EC" id="3.1.4.4" evidence="7"/>
<evidence type="ECO:0000256" key="1">
    <source>
        <dbReference type="ARBA" id="ARBA00000798"/>
    </source>
</evidence>
<dbReference type="InterPro" id="IPR001736">
    <property type="entry name" value="PLipase_D/transphosphatidylase"/>
</dbReference>
<evidence type="ECO:0000313" key="12">
    <source>
        <dbReference type="Proteomes" id="UP001295794"/>
    </source>
</evidence>
<dbReference type="SMART" id="SM00312">
    <property type="entry name" value="PX"/>
    <property type="match status" value="1"/>
</dbReference>
<evidence type="ECO:0000256" key="2">
    <source>
        <dbReference type="ARBA" id="ARBA00008664"/>
    </source>
</evidence>
<dbReference type="Pfam" id="PF00614">
    <property type="entry name" value="PLDc"/>
    <property type="match status" value="1"/>
</dbReference>
<dbReference type="Proteomes" id="UP001295794">
    <property type="component" value="Unassembled WGS sequence"/>
</dbReference>
<dbReference type="Pfam" id="PF13091">
    <property type="entry name" value="PLDc_2"/>
    <property type="match status" value="1"/>
</dbReference>
<dbReference type="GO" id="GO:0009395">
    <property type="term" value="P:phospholipid catabolic process"/>
    <property type="evidence" value="ECO:0007669"/>
    <property type="project" value="TreeGrafter"/>
</dbReference>
<dbReference type="SMART" id="SM00233">
    <property type="entry name" value="PH"/>
    <property type="match status" value="1"/>
</dbReference>
<keyword evidence="3" id="KW-0677">Repeat</keyword>
<dbReference type="GO" id="GO:0006654">
    <property type="term" value="P:phosphatidic acid biosynthetic process"/>
    <property type="evidence" value="ECO:0007669"/>
    <property type="project" value="InterPro"/>
</dbReference>
<evidence type="ECO:0000256" key="8">
    <source>
        <dbReference type="SAM" id="MobiDB-lite"/>
    </source>
</evidence>
<dbReference type="InterPro" id="IPR015679">
    <property type="entry name" value="PLipase_D_fam"/>
</dbReference>
<dbReference type="CDD" id="cd09138">
    <property type="entry name" value="PLDc_vPLD1_2_yPLD_like_1"/>
    <property type="match status" value="1"/>
</dbReference>
<dbReference type="PANTHER" id="PTHR18896:SF76">
    <property type="entry name" value="PHOSPHOLIPASE"/>
    <property type="match status" value="1"/>
</dbReference>
<dbReference type="Gene3D" id="3.30.870.10">
    <property type="entry name" value="Endonuclease Chain A"/>
    <property type="match status" value="2"/>
</dbReference>
<feature type="domain" description="PLD phosphodiesterase" evidence="10">
    <location>
        <begin position="741"/>
        <end position="768"/>
    </location>
</feature>
<accession>A0AAD2JZM6</accession>
<dbReference type="InterPro" id="IPR016555">
    <property type="entry name" value="PLipase_D_euk"/>
</dbReference>
<dbReference type="PROSITE" id="PS50003">
    <property type="entry name" value="PH_DOMAIN"/>
    <property type="match status" value="1"/>
</dbReference>
<feature type="domain" description="PLD phosphodiesterase" evidence="10">
    <location>
        <begin position="1025"/>
        <end position="1052"/>
    </location>
</feature>
<dbReference type="SUPFAM" id="SSF56024">
    <property type="entry name" value="Phospholipase D/nuclease"/>
    <property type="match status" value="2"/>
</dbReference>
<feature type="compositionally biased region" description="Basic and acidic residues" evidence="8">
    <location>
        <begin position="556"/>
        <end position="568"/>
    </location>
</feature>
<dbReference type="SUPFAM" id="SSF64268">
    <property type="entry name" value="PX domain"/>
    <property type="match status" value="1"/>
</dbReference>
<dbReference type="InterPro" id="IPR001683">
    <property type="entry name" value="PX_dom"/>
</dbReference>
<keyword evidence="12" id="KW-1185">Reference proteome</keyword>
<evidence type="ECO:0000259" key="10">
    <source>
        <dbReference type="PROSITE" id="PS50035"/>
    </source>
</evidence>
<dbReference type="SMART" id="SM00155">
    <property type="entry name" value="PLDc"/>
    <property type="match status" value="2"/>
</dbReference>
<feature type="compositionally biased region" description="Basic and acidic residues" evidence="8">
    <location>
        <begin position="1259"/>
        <end position="1270"/>
    </location>
</feature>
<dbReference type="FunFam" id="3.30.870.10:FF:000011">
    <property type="entry name" value="Phospholipase"/>
    <property type="match status" value="1"/>
</dbReference>
<keyword evidence="6" id="KW-0443">Lipid metabolism</keyword>
<feature type="compositionally biased region" description="Low complexity" evidence="8">
    <location>
        <begin position="497"/>
        <end position="506"/>
    </location>
</feature>
<dbReference type="GO" id="GO:0004630">
    <property type="term" value="F:phospholipase D activity"/>
    <property type="evidence" value="ECO:0007669"/>
    <property type="project" value="UniProtKB-UniRule"/>
</dbReference>
<feature type="compositionally biased region" description="Basic and acidic residues" evidence="8">
    <location>
        <begin position="509"/>
        <end position="520"/>
    </location>
</feature>
<dbReference type="EMBL" id="CAVNYO010000153">
    <property type="protein sequence ID" value="CAK5269771.1"/>
    <property type="molecule type" value="Genomic_DNA"/>
</dbReference>
<evidence type="ECO:0000256" key="4">
    <source>
        <dbReference type="ARBA" id="ARBA00022801"/>
    </source>
</evidence>
<feature type="region of interest" description="Disordered" evidence="8">
    <location>
        <begin position="1247"/>
        <end position="1311"/>
    </location>
</feature>
<dbReference type="InterPro" id="IPR036871">
    <property type="entry name" value="PX_dom_sf"/>
</dbReference>
<evidence type="ECO:0000256" key="3">
    <source>
        <dbReference type="ARBA" id="ARBA00022737"/>
    </source>
</evidence>
<comment type="catalytic activity">
    <reaction evidence="1 7">
        <text>a 1,2-diacyl-sn-glycero-3-phosphocholine + H2O = a 1,2-diacyl-sn-glycero-3-phosphate + choline + H(+)</text>
        <dbReference type="Rhea" id="RHEA:14445"/>
        <dbReference type="ChEBI" id="CHEBI:15354"/>
        <dbReference type="ChEBI" id="CHEBI:15377"/>
        <dbReference type="ChEBI" id="CHEBI:15378"/>
        <dbReference type="ChEBI" id="CHEBI:57643"/>
        <dbReference type="ChEBI" id="CHEBI:58608"/>
        <dbReference type="EC" id="3.1.4.4"/>
    </reaction>
</comment>
<evidence type="ECO:0000256" key="6">
    <source>
        <dbReference type="ARBA" id="ARBA00023098"/>
    </source>
</evidence>
<dbReference type="CDD" id="cd09141">
    <property type="entry name" value="PLDc_vPLD1_2_yPLD_like_2"/>
    <property type="match status" value="1"/>
</dbReference>
<dbReference type="PANTHER" id="PTHR18896">
    <property type="entry name" value="PHOSPHOLIPASE D"/>
    <property type="match status" value="1"/>
</dbReference>
<protein>
    <recommendedName>
        <fullName evidence="7">Phospholipase</fullName>
        <ecNumber evidence="7">3.1.4.4</ecNumber>
    </recommendedName>
</protein>